<accession>A0A2H1WNG9</accession>
<dbReference type="AlphaFoldDB" id="A0A2H1WNG9"/>
<name>A0A2H1WNG9_SPOFR</name>
<dbReference type="EMBL" id="ODYU01009855">
    <property type="protein sequence ID" value="SOQ54557.1"/>
    <property type="molecule type" value="Genomic_DNA"/>
</dbReference>
<reference evidence="1" key="1">
    <citation type="submission" date="2016-07" db="EMBL/GenBank/DDBJ databases">
        <authorList>
            <person name="Bretaudeau A."/>
        </authorList>
    </citation>
    <scope>NUCLEOTIDE SEQUENCE</scope>
    <source>
        <strain evidence="1">Rice</strain>
        <tissue evidence="1">Whole body</tissue>
    </source>
</reference>
<gene>
    <name evidence="1" type="ORF">SFRICE_025825</name>
</gene>
<evidence type="ECO:0000313" key="1">
    <source>
        <dbReference type="EMBL" id="SOQ54557.1"/>
    </source>
</evidence>
<proteinExistence type="predicted"/>
<organism evidence="1">
    <name type="scientific">Spodoptera frugiperda</name>
    <name type="common">Fall armyworm</name>
    <dbReference type="NCBI Taxonomy" id="7108"/>
    <lineage>
        <taxon>Eukaryota</taxon>
        <taxon>Metazoa</taxon>
        <taxon>Ecdysozoa</taxon>
        <taxon>Arthropoda</taxon>
        <taxon>Hexapoda</taxon>
        <taxon>Insecta</taxon>
        <taxon>Pterygota</taxon>
        <taxon>Neoptera</taxon>
        <taxon>Endopterygota</taxon>
        <taxon>Lepidoptera</taxon>
        <taxon>Glossata</taxon>
        <taxon>Ditrysia</taxon>
        <taxon>Noctuoidea</taxon>
        <taxon>Noctuidae</taxon>
        <taxon>Amphipyrinae</taxon>
        <taxon>Spodoptera</taxon>
    </lineage>
</organism>
<sequence length="156" mass="17151">MASVELQYLGEQCGSNTANASPLISSDLFRCGIQDVIRSLRRTGLQCSALINSSIDVCVLPPYLLLQKTLPYGDTRCAPTEQCSIVTSAGMFERLNSFIKRVTGRRLGKGRRKPLDLVTEYTRRTKSSRIAVPLTMACSKKPSYVAVPDNRGALYS</sequence>
<protein>
    <submittedName>
        <fullName evidence="1">SFRICE_025825</fullName>
    </submittedName>
</protein>